<evidence type="ECO:0000313" key="2">
    <source>
        <dbReference type="Proteomes" id="UP001589858"/>
    </source>
</evidence>
<proteinExistence type="predicted"/>
<name>A0ABV6S1V7_9SPHN</name>
<accession>A0ABV6S1V7</accession>
<dbReference type="Proteomes" id="UP001589858">
    <property type="component" value="Unassembled WGS sequence"/>
</dbReference>
<gene>
    <name evidence="1" type="ORF">ACFFF8_01250</name>
</gene>
<protein>
    <submittedName>
        <fullName evidence="1">Uncharacterized protein</fullName>
    </submittedName>
</protein>
<evidence type="ECO:0000313" key="1">
    <source>
        <dbReference type="EMBL" id="MFC0683211.1"/>
    </source>
</evidence>
<dbReference type="RefSeq" id="WP_267220614.1">
    <property type="nucleotide sequence ID" value="NZ_JAPCWC010000007.1"/>
</dbReference>
<keyword evidence="2" id="KW-1185">Reference proteome</keyword>
<reference evidence="1 2" key="1">
    <citation type="submission" date="2024-09" db="EMBL/GenBank/DDBJ databases">
        <authorList>
            <person name="Sun Q."/>
            <person name="Mori K."/>
        </authorList>
    </citation>
    <scope>NUCLEOTIDE SEQUENCE [LARGE SCALE GENOMIC DNA]</scope>
    <source>
        <strain evidence="1 2">CICC 11035S</strain>
    </source>
</reference>
<dbReference type="EMBL" id="JBHLTM010000008">
    <property type="protein sequence ID" value="MFC0683211.1"/>
    <property type="molecule type" value="Genomic_DNA"/>
</dbReference>
<sequence length="134" mass="15054">MTTSYSYQLSGRKGLPYAAELRREDPGKPHAGDLLAPGSIVRTSYGTGPYLVDRITPTMVYDDYRVWNLTGFSSQDDGSFLRDEHRRIWINELVADWSDGEAIIRKLFVANSDVVLVEQAIGFLSDRRGQGLLL</sequence>
<organism evidence="1 2">
    <name type="scientific">Novosphingobium clariflavum</name>
    <dbReference type="NCBI Taxonomy" id="2029884"/>
    <lineage>
        <taxon>Bacteria</taxon>
        <taxon>Pseudomonadati</taxon>
        <taxon>Pseudomonadota</taxon>
        <taxon>Alphaproteobacteria</taxon>
        <taxon>Sphingomonadales</taxon>
        <taxon>Sphingomonadaceae</taxon>
        <taxon>Novosphingobium</taxon>
    </lineage>
</organism>
<comment type="caution">
    <text evidence="1">The sequence shown here is derived from an EMBL/GenBank/DDBJ whole genome shotgun (WGS) entry which is preliminary data.</text>
</comment>